<dbReference type="GO" id="GO:0005634">
    <property type="term" value="C:nucleus"/>
    <property type="evidence" value="ECO:0007669"/>
    <property type="project" value="UniProtKB-SubCell"/>
</dbReference>
<evidence type="ECO:0000256" key="3">
    <source>
        <dbReference type="SAM" id="MobiDB-lite"/>
    </source>
</evidence>
<feature type="region of interest" description="Disordered" evidence="3">
    <location>
        <begin position="691"/>
        <end position="742"/>
    </location>
</feature>
<dbReference type="InParanoid" id="G3JDZ2"/>
<dbReference type="Pfam" id="PF04082">
    <property type="entry name" value="Fungal_trans"/>
    <property type="match status" value="1"/>
</dbReference>
<dbReference type="SMART" id="SM00906">
    <property type="entry name" value="Fungal_trans"/>
    <property type="match status" value="1"/>
</dbReference>
<dbReference type="PANTHER" id="PTHR31001:SF45">
    <property type="entry name" value="ZN(II)2CYS6 TRANSCRIPTION FACTOR (EUROFUNG)"/>
    <property type="match status" value="1"/>
</dbReference>
<sequence length="808" mass="90923">MSRTRLQLQSSVLSSTTRCQAYRPPVSPARSSRAGCLRASQLAELINIPDHEFARPSPGPERGTTIEPTARLFRHQVNARYQLRPVSTAQGAVRQAKTLLQLRQGRRRVSRRTTAAAPAPQEAFAGKRPLGATQKFDALDHDAKSEATLEDVDELENDFENLKTSQSEGDYASSLHARGARWKLGSFLKMHNKSFHAHDRLLNDSSDDEADYPTIYKAFDKMFTNRNPFPFLISDQEIALVEYRPTTIQMFQLWQVYIDNVNPLLKLTHVPTIQQQVIAYSGNPDESPKNMEALMFAICLMAVSSLDEQQVQQRLQADKQELLGQFFAGLQQALINANFMRTSDIVTLQAFLLYMLAIRWFLDPRHVFSIMGLMVRMAHHMGLHRDPAGQGLNAYEGELRRRLWWSIAAYDRRIGEMTGAAVTALAVPNDTRIPLNINDADLYVEQAEPPIAHRGATEMMFALIRAELAMATPDDWDRDFQGTQPTEQPAGRVMIRLFGKDKKTYTIDGFCAHIEGTYLVHCDPNIPFHFFTLTMTRQSLSRLRVITYLVRLAHGHTSTTDEVDREFLFVQATQMLEHDNILQSRDSLKCYRWFTHHHFPFPAYMFLVNELRFRLTGPEVDRAWASIAINHSLRGMMNGLHSPMHLAFGHLFVKAWKARETALREQGHQATPPSFIVVLQEFVERRRRAREQNLPDPLEEPPEVLTVPKPSPTAYSTPGSHSDSGIGKMTPIMANSPTGAPMPAPGQGPNLEDTDMDWSYILSGYQDGSIFQNFNSFNFGDPTAGAGGMGGMGGMGMNMGGGPNMFGN</sequence>
<dbReference type="PANTHER" id="PTHR31001">
    <property type="entry name" value="UNCHARACTERIZED TRANSCRIPTIONAL REGULATORY PROTEIN"/>
    <property type="match status" value="1"/>
</dbReference>
<keyword evidence="6" id="KW-1185">Reference proteome</keyword>
<dbReference type="KEGG" id="cmt:CCM_04190"/>
<protein>
    <submittedName>
        <fullName evidence="5">C6 transcription factor, putative</fullName>
    </submittedName>
</protein>
<dbReference type="CDD" id="cd12148">
    <property type="entry name" value="fungal_TF_MHR"/>
    <property type="match status" value="1"/>
</dbReference>
<dbReference type="GO" id="GO:0003677">
    <property type="term" value="F:DNA binding"/>
    <property type="evidence" value="ECO:0007669"/>
    <property type="project" value="InterPro"/>
</dbReference>
<organism evidence="5 6">
    <name type="scientific">Cordyceps militaris (strain CM01)</name>
    <name type="common">Caterpillar fungus</name>
    <dbReference type="NCBI Taxonomy" id="983644"/>
    <lineage>
        <taxon>Eukaryota</taxon>
        <taxon>Fungi</taxon>
        <taxon>Dikarya</taxon>
        <taxon>Ascomycota</taxon>
        <taxon>Pezizomycotina</taxon>
        <taxon>Sordariomycetes</taxon>
        <taxon>Hypocreomycetidae</taxon>
        <taxon>Hypocreales</taxon>
        <taxon>Cordycipitaceae</taxon>
        <taxon>Cordyceps</taxon>
    </lineage>
</organism>
<dbReference type="eggNOG" id="ENOG502QYWX">
    <property type="taxonomic scope" value="Eukaryota"/>
</dbReference>
<dbReference type="HOGENOM" id="CLU_004083_5_0_1"/>
<evidence type="ECO:0000256" key="1">
    <source>
        <dbReference type="ARBA" id="ARBA00004123"/>
    </source>
</evidence>
<keyword evidence="2" id="KW-0539">Nucleus</keyword>
<dbReference type="GeneID" id="18166213"/>
<evidence type="ECO:0000313" key="6">
    <source>
        <dbReference type="Proteomes" id="UP000001610"/>
    </source>
</evidence>
<dbReference type="Proteomes" id="UP000001610">
    <property type="component" value="Unassembled WGS sequence"/>
</dbReference>
<dbReference type="InterPro" id="IPR050613">
    <property type="entry name" value="Sec_Metabolite_Reg"/>
</dbReference>
<dbReference type="RefSeq" id="XP_006669401.1">
    <property type="nucleotide sequence ID" value="XM_006669338.1"/>
</dbReference>
<dbReference type="EMBL" id="JH126401">
    <property type="protein sequence ID" value="EGX92817.1"/>
    <property type="molecule type" value="Genomic_DNA"/>
</dbReference>
<dbReference type="InterPro" id="IPR007219">
    <property type="entry name" value="XnlR_reg_dom"/>
</dbReference>
<evidence type="ECO:0000259" key="4">
    <source>
        <dbReference type="SMART" id="SM00906"/>
    </source>
</evidence>
<dbReference type="VEuPathDB" id="FungiDB:CCM_04190"/>
<feature type="domain" description="Xylanolytic transcriptional activator regulatory" evidence="4">
    <location>
        <begin position="367"/>
        <end position="440"/>
    </location>
</feature>
<evidence type="ECO:0000256" key="2">
    <source>
        <dbReference type="ARBA" id="ARBA00023242"/>
    </source>
</evidence>
<dbReference type="GO" id="GO:0006351">
    <property type="term" value="P:DNA-templated transcription"/>
    <property type="evidence" value="ECO:0007669"/>
    <property type="project" value="InterPro"/>
</dbReference>
<dbReference type="GO" id="GO:0008270">
    <property type="term" value="F:zinc ion binding"/>
    <property type="evidence" value="ECO:0007669"/>
    <property type="project" value="InterPro"/>
</dbReference>
<reference evidence="5 6" key="1">
    <citation type="journal article" date="2011" name="Genome Biol.">
        <title>Genome sequence of the insect pathogenic fungus Cordyceps militaris, a valued traditional Chinese medicine.</title>
        <authorList>
            <person name="Zheng P."/>
            <person name="Xia Y."/>
            <person name="Xiao G."/>
            <person name="Xiong C."/>
            <person name="Hu X."/>
            <person name="Zhang S."/>
            <person name="Zheng H."/>
            <person name="Huang Y."/>
            <person name="Zhou Y."/>
            <person name="Wang S."/>
            <person name="Zhao G.P."/>
            <person name="Liu X."/>
            <person name="St Leger R.J."/>
            <person name="Wang C."/>
        </authorList>
    </citation>
    <scope>NUCLEOTIDE SEQUENCE [LARGE SCALE GENOMIC DNA]</scope>
    <source>
        <strain evidence="5 6">CM01</strain>
    </source>
</reference>
<dbReference type="OrthoDB" id="2269373at2759"/>
<accession>G3JDZ2</accession>
<proteinExistence type="predicted"/>
<feature type="compositionally biased region" description="Polar residues" evidence="3">
    <location>
        <begin position="713"/>
        <end position="723"/>
    </location>
</feature>
<name>G3JDZ2_CORMM</name>
<evidence type="ECO:0000313" key="5">
    <source>
        <dbReference type="EMBL" id="EGX92817.1"/>
    </source>
</evidence>
<gene>
    <name evidence="5" type="ORF">CCM_04190</name>
</gene>
<dbReference type="AlphaFoldDB" id="G3JDZ2"/>
<comment type="subcellular location">
    <subcellularLocation>
        <location evidence="1">Nucleus</location>
    </subcellularLocation>
</comment>